<dbReference type="EMBL" id="CATOUU010000855">
    <property type="protein sequence ID" value="CAI9955039.1"/>
    <property type="molecule type" value="Genomic_DNA"/>
</dbReference>
<comment type="caution">
    <text evidence="1">The sequence shown here is derived from an EMBL/GenBank/DDBJ whole genome shotgun (WGS) entry which is preliminary data.</text>
</comment>
<proteinExistence type="predicted"/>
<dbReference type="Gene3D" id="3.40.30.10">
    <property type="entry name" value="Glutaredoxin"/>
    <property type="match status" value="2"/>
</dbReference>
<dbReference type="EMBL" id="CAXDID020000364">
    <property type="protein sequence ID" value="CAL6082372.1"/>
    <property type="molecule type" value="Genomic_DNA"/>
</dbReference>
<dbReference type="SUPFAM" id="SSF52833">
    <property type="entry name" value="Thioredoxin-like"/>
    <property type="match status" value="2"/>
</dbReference>
<reference evidence="1" key="1">
    <citation type="submission" date="2023-06" db="EMBL/GenBank/DDBJ databases">
        <authorList>
            <person name="Kurt Z."/>
        </authorList>
    </citation>
    <scope>NUCLEOTIDE SEQUENCE</scope>
</reference>
<dbReference type="AlphaFoldDB" id="A0AA86QKX7"/>
<dbReference type="Proteomes" id="UP001642409">
    <property type="component" value="Unassembled WGS sequence"/>
</dbReference>
<reference evidence="2 3" key="2">
    <citation type="submission" date="2024-07" db="EMBL/GenBank/DDBJ databases">
        <authorList>
            <person name="Akdeniz Z."/>
        </authorList>
    </citation>
    <scope>NUCLEOTIDE SEQUENCE [LARGE SCALE GENOMIC DNA]</scope>
</reference>
<dbReference type="InterPro" id="IPR036249">
    <property type="entry name" value="Thioredoxin-like_sf"/>
</dbReference>
<sequence>MLFALALQIKKTTIQNIVADTKTYRDYVVLFLDSQEKEPTEYIKYLSSLESKYKNLLFVSVDRQDNDSASVYTAAGIESTPCLAVVKESEGGPEFLFAPTINNTVQFIDVKLKNATESVYVVESELDLLDNYEFMRRQDSIVFFAGHNCSTCAESKLNVLKLAKDKEMNVYLVNCDENAVLEQLCARRQIRNFPWVQILRKGWFSDYVAEDREIPNYHNVLAAFDKPPKAEETGEVFTEEWMDAHKTQFKDGAPLEWPVKPNLKELKETVKTLEKKVAELEKEATKLSK</sequence>
<evidence type="ECO:0000313" key="2">
    <source>
        <dbReference type="EMBL" id="CAL6082372.1"/>
    </source>
</evidence>
<accession>A0AA86QKX7</accession>
<evidence type="ECO:0000313" key="3">
    <source>
        <dbReference type="Proteomes" id="UP001642409"/>
    </source>
</evidence>
<protein>
    <recommendedName>
        <fullName evidence="4">Thioredoxin domain-containing protein</fullName>
    </recommendedName>
</protein>
<evidence type="ECO:0008006" key="4">
    <source>
        <dbReference type="Google" id="ProtNLM"/>
    </source>
</evidence>
<gene>
    <name evidence="1" type="ORF">HINF_LOCUS42684</name>
    <name evidence="2" type="ORF">HINF_LOCUS61164</name>
</gene>
<name>A0AA86QKX7_9EUKA</name>
<keyword evidence="3" id="KW-1185">Reference proteome</keyword>
<evidence type="ECO:0000313" key="1">
    <source>
        <dbReference type="EMBL" id="CAI9955039.1"/>
    </source>
</evidence>
<organism evidence="1">
    <name type="scientific">Hexamita inflata</name>
    <dbReference type="NCBI Taxonomy" id="28002"/>
    <lineage>
        <taxon>Eukaryota</taxon>
        <taxon>Metamonada</taxon>
        <taxon>Diplomonadida</taxon>
        <taxon>Hexamitidae</taxon>
        <taxon>Hexamitinae</taxon>
        <taxon>Hexamita</taxon>
    </lineage>
</organism>